<dbReference type="InterPro" id="IPR019734">
    <property type="entry name" value="TPR_rpt"/>
</dbReference>
<feature type="region of interest" description="Disordered" evidence="3">
    <location>
        <begin position="548"/>
        <end position="581"/>
    </location>
</feature>
<feature type="compositionally biased region" description="Polar residues" evidence="3">
    <location>
        <begin position="548"/>
        <end position="571"/>
    </location>
</feature>
<dbReference type="Gene3D" id="1.25.40.10">
    <property type="entry name" value="Tetratricopeptide repeat domain"/>
    <property type="match status" value="3"/>
</dbReference>
<keyword evidence="4" id="KW-0732">Signal</keyword>
<feature type="signal peptide" evidence="4">
    <location>
        <begin position="1"/>
        <end position="22"/>
    </location>
</feature>
<dbReference type="InterPro" id="IPR011990">
    <property type="entry name" value="TPR-like_helical_dom_sf"/>
</dbReference>
<dbReference type="EMBL" id="JAKLTR010000013">
    <property type="protein sequence ID" value="MCG2616367.1"/>
    <property type="molecule type" value="Genomic_DNA"/>
</dbReference>
<dbReference type="RefSeq" id="WP_237874905.1">
    <property type="nucleotide sequence ID" value="NZ_JAKLTR010000013.1"/>
</dbReference>
<dbReference type="PANTHER" id="PTHR15704:SF7">
    <property type="entry name" value="SUPERKILLER COMPLEX PROTEIN 3"/>
    <property type="match status" value="1"/>
</dbReference>
<keyword evidence="6" id="KW-1185">Reference proteome</keyword>
<feature type="chain" id="PRO_5045329204" evidence="4">
    <location>
        <begin position="23"/>
        <end position="581"/>
    </location>
</feature>
<evidence type="ECO:0000256" key="1">
    <source>
        <dbReference type="ARBA" id="ARBA00022737"/>
    </source>
</evidence>
<reference evidence="5" key="1">
    <citation type="submission" date="2022-01" db="EMBL/GenBank/DDBJ databases">
        <authorList>
            <person name="Jo J.-H."/>
            <person name="Im W.-T."/>
        </authorList>
    </citation>
    <scope>NUCLEOTIDE SEQUENCE</scope>
    <source>
        <strain evidence="5">NA20</strain>
    </source>
</reference>
<gene>
    <name evidence="5" type="ORF">LZZ85_18855</name>
</gene>
<dbReference type="SMART" id="SM00028">
    <property type="entry name" value="TPR"/>
    <property type="match status" value="4"/>
</dbReference>
<dbReference type="SUPFAM" id="SSF48452">
    <property type="entry name" value="TPR-like"/>
    <property type="match status" value="1"/>
</dbReference>
<comment type="caution">
    <text evidence="5">The sequence shown here is derived from an EMBL/GenBank/DDBJ whole genome shotgun (WGS) entry which is preliminary data.</text>
</comment>
<evidence type="ECO:0000256" key="2">
    <source>
        <dbReference type="ARBA" id="ARBA00022803"/>
    </source>
</evidence>
<feature type="compositionally biased region" description="Basic and acidic residues" evidence="3">
    <location>
        <begin position="572"/>
        <end position="581"/>
    </location>
</feature>
<sequence length="581" mass="64857">MKKFSIAFLVTALLAFSGVGMAQSLQDGINDVYAERFKSAQSTFEKLVASNPNNLEAIYWLGQTFIETNNIKAANDVYDKALLASANAPLVIVGKGHVELIENKVSEARQRFESAIVMSRGKKGDDPAILNAVGRAITEVYTDKEKKGDINYAIEKLEAAAARDQKNAEIYLNLGNAYRKARPGEGGGKAFENYRKATEINPAFGAPYYRLAQLFYSQRNWELYEQYLNDAVAKDPKFAPAYYDLYYYKLLVKKDFAAAELDAAKFIQNTDPDPQNAYLAIQTKWAKKEFDQAIAEAKNLISQAGDKTKPIVYRLIADAYVQKKDTTPAKQYIDLLFAKAPREELNANDYRLKADIYSVIPGMEDSLFAFYKAGVEADTILENKIELLKRGAEVFRTKALAPDKKFLREKEGDLASMLVDLKPKATINEMFDVGRAYYFGGANAKSYAAFVKFTEKYPDEVYGWEWKFNNARVIDSTKKDSIAVPDALRLVEFAEKDTAKYKKQFLSAAGFLVEYYANVAKDGAKALEFVNKMLVLDPANQSLLSIKQQLEKSGSQRAPSTQPRTGSSGKTDSGKRETSAG</sequence>
<dbReference type="Proteomes" id="UP001165367">
    <property type="component" value="Unassembled WGS sequence"/>
</dbReference>
<evidence type="ECO:0000313" key="6">
    <source>
        <dbReference type="Proteomes" id="UP001165367"/>
    </source>
</evidence>
<evidence type="ECO:0000313" key="5">
    <source>
        <dbReference type="EMBL" id="MCG2616367.1"/>
    </source>
</evidence>
<evidence type="ECO:0000256" key="4">
    <source>
        <dbReference type="SAM" id="SignalP"/>
    </source>
</evidence>
<protein>
    <submittedName>
        <fullName evidence="5">Tetratricopeptide repeat protein</fullName>
    </submittedName>
</protein>
<accession>A0ABS9KVR6</accession>
<dbReference type="Pfam" id="PF14559">
    <property type="entry name" value="TPR_19"/>
    <property type="match status" value="1"/>
</dbReference>
<dbReference type="InterPro" id="IPR039226">
    <property type="entry name" value="Ski3/TTC37"/>
</dbReference>
<evidence type="ECO:0000256" key="3">
    <source>
        <dbReference type="SAM" id="MobiDB-lite"/>
    </source>
</evidence>
<keyword evidence="1" id="KW-0677">Repeat</keyword>
<keyword evidence="2" id="KW-0802">TPR repeat</keyword>
<organism evidence="5 6">
    <name type="scientific">Terrimonas ginsenosidimutans</name>
    <dbReference type="NCBI Taxonomy" id="2908004"/>
    <lineage>
        <taxon>Bacteria</taxon>
        <taxon>Pseudomonadati</taxon>
        <taxon>Bacteroidota</taxon>
        <taxon>Chitinophagia</taxon>
        <taxon>Chitinophagales</taxon>
        <taxon>Chitinophagaceae</taxon>
        <taxon>Terrimonas</taxon>
    </lineage>
</organism>
<name>A0ABS9KVR6_9BACT</name>
<proteinExistence type="predicted"/>
<dbReference type="PANTHER" id="PTHR15704">
    <property type="entry name" value="SUPERKILLER 3 PROTEIN-RELATED"/>
    <property type="match status" value="1"/>
</dbReference>